<proteinExistence type="predicted"/>
<accession>A0ABW0S0A8</accession>
<evidence type="ECO:0000313" key="2">
    <source>
        <dbReference type="Proteomes" id="UP001596086"/>
    </source>
</evidence>
<keyword evidence="2" id="KW-1185">Reference proteome</keyword>
<dbReference type="RefSeq" id="WP_379772032.1">
    <property type="nucleotide sequence ID" value="NZ_JBHSMZ010000010.1"/>
</dbReference>
<name>A0ABW0S0A8_9BURK</name>
<evidence type="ECO:0000313" key="1">
    <source>
        <dbReference type="EMBL" id="MFC5549939.1"/>
    </source>
</evidence>
<dbReference type="EMBL" id="JBHSMZ010000010">
    <property type="protein sequence ID" value="MFC5549939.1"/>
    <property type="molecule type" value="Genomic_DNA"/>
</dbReference>
<dbReference type="Proteomes" id="UP001596086">
    <property type="component" value="Unassembled WGS sequence"/>
</dbReference>
<reference evidence="2" key="1">
    <citation type="journal article" date="2019" name="Int. J. Syst. Evol. Microbiol.">
        <title>The Global Catalogue of Microorganisms (GCM) 10K type strain sequencing project: providing services to taxonomists for standard genome sequencing and annotation.</title>
        <authorList>
            <consortium name="The Broad Institute Genomics Platform"/>
            <consortium name="The Broad Institute Genome Sequencing Center for Infectious Disease"/>
            <person name="Wu L."/>
            <person name="Ma J."/>
        </authorList>
    </citation>
    <scope>NUCLEOTIDE SEQUENCE [LARGE SCALE GENOMIC DNA]</scope>
    <source>
        <strain evidence="2">CGMCC 4.5798</strain>
    </source>
</reference>
<evidence type="ECO:0008006" key="3">
    <source>
        <dbReference type="Google" id="ProtNLM"/>
    </source>
</evidence>
<sequence length="163" mass="17512">MDNRDPLDPLFDALRGEMAKLDAPRGVEKELLQAFARQFPQKKRWYQTLALKRWALAGGLSTAVTALTVFSLVLHNPRLGADPDAGSRALVARSGGGLFIALESLDRIESEPAPRVVETEVSRSSLAPLGIPLTPENAGDTVKAEMLLGADGQPLAVRLTSID</sequence>
<gene>
    <name evidence="1" type="ORF">ACFPO9_15590</name>
</gene>
<organism evidence="1 2">
    <name type="scientific">Massilia aerilata</name>
    <dbReference type="NCBI Taxonomy" id="453817"/>
    <lineage>
        <taxon>Bacteria</taxon>
        <taxon>Pseudomonadati</taxon>
        <taxon>Pseudomonadota</taxon>
        <taxon>Betaproteobacteria</taxon>
        <taxon>Burkholderiales</taxon>
        <taxon>Oxalobacteraceae</taxon>
        <taxon>Telluria group</taxon>
        <taxon>Massilia</taxon>
    </lineage>
</organism>
<comment type="caution">
    <text evidence="1">The sequence shown here is derived from an EMBL/GenBank/DDBJ whole genome shotgun (WGS) entry which is preliminary data.</text>
</comment>
<protein>
    <recommendedName>
        <fullName evidence="3">Anti-sigma factor</fullName>
    </recommendedName>
</protein>